<dbReference type="PANTHER" id="PTHR43537:SF50">
    <property type="entry name" value="TRANSCRIPTIONAL REGULATORY PROTEIN"/>
    <property type="match status" value="1"/>
</dbReference>
<dbReference type="InterPro" id="IPR036388">
    <property type="entry name" value="WH-like_DNA-bd_sf"/>
</dbReference>
<dbReference type="GO" id="GO:0003700">
    <property type="term" value="F:DNA-binding transcription factor activity"/>
    <property type="evidence" value="ECO:0007669"/>
    <property type="project" value="InterPro"/>
</dbReference>
<dbReference type="STRING" id="658457.SAMN05216601_101267"/>
<evidence type="ECO:0000256" key="3">
    <source>
        <dbReference type="ARBA" id="ARBA00023163"/>
    </source>
</evidence>
<dbReference type="EMBL" id="FOWP01000001">
    <property type="protein sequence ID" value="SFO70718.1"/>
    <property type="molecule type" value="Genomic_DNA"/>
</dbReference>
<dbReference type="AlphaFoldDB" id="A0A1I5JCY9"/>
<reference evidence="5 6" key="1">
    <citation type="submission" date="2016-10" db="EMBL/GenBank/DDBJ databases">
        <authorList>
            <person name="de Groot N.N."/>
        </authorList>
    </citation>
    <scope>NUCLEOTIDE SEQUENCE [LARGE SCALE GENOMIC DNA]</scope>
    <source>
        <strain evidence="5 6">CCUG 59231</strain>
    </source>
</reference>
<evidence type="ECO:0000256" key="2">
    <source>
        <dbReference type="ARBA" id="ARBA00023125"/>
    </source>
</evidence>
<dbReference type="SUPFAM" id="SSF46785">
    <property type="entry name" value="Winged helix' DNA-binding domain"/>
    <property type="match status" value="1"/>
</dbReference>
<dbReference type="SMART" id="SM00895">
    <property type="entry name" value="FCD"/>
    <property type="match status" value="1"/>
</dbReference>
<dbReference type="InterPro" id="IPR008920">
    <property type="entry name" value="TF_FadR/GntR_C"/>
</dbReference>
<accession>A0A1I5JCY9</accession>
<dbReference type="PRINTS" id="PR00035">
    <property type="entry name" value="HTHGNTR"/>
</dbReference>
<dbReference type="InterPro" id="IPR011711">
    <property type="entry name" value="GntR_C"/>
</dbReference>
<dbReference type="Proteomes" id="UP000182400">
    <property type="component" value="Unassembled WGS sequence"/>
</dbReference>
<dbReference type="Pfam" id="PF00392">
    <property type="entry name" value="GntR"/>
    <property type="match status" value="1"/>
</dbReference>
<keyword evidence="3" id="KW-0804">Transcription</keyword>
<dbReference type="GO" id="GO:0003677">
    <property type="term" value="F:DNA binding"/>
    <property type="evidence" value="ECO:0007669"/>
    <property type="project" value="UniProtKB-KW"/>
</dbReference>
<dbReference type="PANTHER" id="PTHR43537">
    <property type="entry name" value="TRANSCRIPTIONAL REGULATOR, GNTR FAMILY"/>
    <property type="match status" value="1"/>
</dbReference>
<keyword evidence="2 5" id="KW-0238">DNA-binding</keyword>
<organism evidence="5 6">
    <name type="scientific">Ectopseudomonas composti</name>
    <dbReference type="NCBI Taxonomy" id="658457"/>
    <lineage>
        <taxon>Bacteria</taxon>
        <taxon>Pseudomonadati</taxon>
        <taxon>Pseudomonadota</taxon>
        <taxon>Gammaproteobacteria</taxon>
        <taxon>Pseudomonadales</taxon>
        <taxon>Pseudomonadaceae</taxon>
        <taxon>Ectopseudomonas</taxon>
    </lineage>
</organism>
<protein>
    <submittedName>
        <fullName evidence="5">DNA-binding transcriptional regulator, GntR family</fullName>
    </submittedName>
</protein>
<proteinExistence type="predicted"/>
<dbReference type="InterPro" id="IPR000524">
    <property type="entry name" value="Tscrpt_reg_HTH_GntR"/>
</dbReference>
<sequence length="266" mass="30583">MSLDKCERQWLSLTPVVWRAICRQTLVRHERETRLSVSEARPIRRRTLHSEIVDHLRELIVSGELEPGQKIPEKALCERFDISRTPLREALKALAAEGMIELLPQRGARVVTITDEELQELFPIIASIEALAGELACEKISDAQIDAIRQMHEDMIEAYRASRSLEYSRLNRAIHFAIFEAADNASLLALYRNLELRIRNIRHTVRQAPRDWKEAVSDHEKILQALAARDGSRLGKIMRQHVMNTARTVRHSIDELQDSAFVSDQE</sequence>
<evidence type="ECO:0000313" key="6">
    <source>
        <dbReference type="Proteomes" id="UP000182400"/>
    </source>
</evidence>
<feature type="domain" description="HTH gntR-type" evidence="4">
    <location>
        <begin position="46"/>
        <end position="113"/>
    </location>
</feature>
<dbReference type="InterPro" id="IPR036390">
    <property type="entry name" value="WH_DNA-bd_sf"/>
</dbReference>
<dbReference type="Pfam" id="PF07729">
    <property type="entry name" value="FCD"/>
    <property type="match status" value="1"/>
</dbReference>
<evidence type="ECO:0000313" key="5">
    <source>
        <dbReference type="EMBL" id="SFO70718.1"/>
    </source>
</evidence>
<dbReference type="Gene3D" id="1.20.120.530">
    <property type="entry name" value="GntR ligand-binding domain-like"/>
    <property type="match status" value="1"/>
</dbReference>
<dbReference type="Gene3D" id="1.10.10.10">
    <property type="entry name" value="Winged helix-like DNA-binding domain superfamily/Winged helix DNA-binding domain"/>
    <property type="match status" value="1"/>
</dbReference>
<name>A0A1I5JCY9_9GAMM</name>
<dbReference type="SUPFAM" id="SSF48008">
    <property type="entry name" value="GntR ligand-binding domain-like"/>
    <property type="match status" value="1"/>
</dbReference>
<evidence type="ECO:0000259" key="4">
    <source>
        <dbReference type="PROSITE" id="PS50949"/>
    </source>
</evidence>
<dbReference type="SMART" id="SM00345">
    <property type="entry name" value="HTH_GNTR"/>
    <property type="match status" value="1"/>
</dbReference>
<evidence type="ECO:0000256" key="1">
    <source>
        <dbReference type="ARBA" id="ARBA00023015"/>
    </source>
</evidence>
<gene>
    <name evidence="5" type="ORF">SAMN05216601_101267</name>
</gene>
<dbReference type="CDD" id="cd07377">
    <property type="entry name" value="WHTH_GntR"/>
    <property type="match status" value="1"/>
</dbReference>
<dbReference type="PROSITE" id="PS50949">
    <property type="entry name" value="HTH_GNTR"/>
    <property type="match status" value="1"/>
</dbReference>
<keyword evidence="1" id="KW-0805">Transcription regulation</keyword>